<dbReference type="PANTHER" id="PTHR33710:SF71">
    <property type="entry name" value="ENDONUCLEASE_EXONUCLEASE_PHOSPHATASE DOMAIN-CONTAINING PROTEIN"/>
    <property type="match status" value="1"/>
</dbReference>
<evidence type="ECO:0000313" key="1">
    <source>
        <dbReference type="EMBL" id="KAJ8766210.1"/>
    </source>
</evidence>
<dbReference type="SUPFAM" id="SSF56219">
    <property type="entry name" value="DNase I-like"/>
    <property type="match status" value="1"/>
</dbReference>
<accession>A0AAV8THD7</accession>
<gene>
    <name evidence="1" type="ORF">K2173_021727</name>
</gene>
<dbReference type="Proteomes" id="UP001159364">
    <property type="component" value="Linkage Group LG05"/>
</dbReference>
<dbReference type="PANTHER" id="PTHR33710">
    <property type="entry name" value="BNAC02G09200D PROTEIN"/>
    <property type="match status" value="1"/>
</dbReference>
<dbReference type="Gene3D" id="3.60.10.10">
    <property type="entry name" value="Endonuclease/exonuclease/phosphatase"/>
    <property type="match status" value="1"/>
</dbReference>
<sequence>MQKLLQTPMPKRNEPNIEDICNKVLGTRFEYIIGLRFDPKLTTSSSSRLSNMALIRANDGVVQGGNPQPDRLMMGFKEAVADSQLIDLGMQGYGFTWSRGNDVAGRIEERLDRALACSRWIRKFPYYKVSNLEVTSSDHSPIFLEPIAVSFQVGVKRFRFENAWLRDSQFLSVVKIFWRQRAKMLWLQDGDSNSKLFHAVASKRRRKNQITHLQDHTGVIRDWNSGLANMIVDYFQVLFKATM</sequence>
<evidence type="ECO:0000313" key="2">
    <source>
        <dbReference type="Proteomes" id="UP001159364"/>
    </source>
</evidence>
<name>A0AAV8THD7_9ROSI</name>
<keyword evidence="2" id="KW-1185">Reference proteome</keyword>
<reference evidence="1 2" key="1">
    <citation type="submission" date="2021-09" db="EMBL/GenBank/DDBJ databases">
        <title>Genomic insights and catalytic innovation underlie evolution of tropane alkaloids biosynthesis.</title>
        <authorList>
            <person name="Wang Y.-J."/>
            <person name="Tian T."/>
            <person name="Huang J.-P."/>
            <person name="Huang S.-X."/>
        </authorList>
    </citation>
    <scope>NUCLEOTIDE SEQUENCE [LARGE SCALE GENOMIC DNA]</scope>
    <source>
        <strain evidence="1">KIB-2018</strain>
        <tissue evidence="1">Leaf</tissue>
    </source>
</reference>
<dbReference type="InterPro" id="IPR036691">
    <property type="entry name" value="Endo/exonu/phosph_ase_sf"/>
</dbReference>
<protein>
    <submittedName>
        <fullName evidence="1">Uncharacterized protein</fullName>
    </submittedName>
</protein>
<dbReference type="AlphaFoldDB" id="A0AAV8THD7"/>
<organism evidence="1 2">
    <name type="scientific">Erythroxylum novogranatense</name>
    <dbReference type="NCBI Taxonomy" id="1862640"/>
    <lineage>
        <taxon>Eukaryota</taxon>
        <taxon>Viridiplantae</taxon>
        <taxon>Streptophyta</taxon>
        <taxon>Embryophyta</taxon>
        <taxon>Tracheophyta</taxon>
        <taxon>Spermatophyta</taxon>
        <taxon>Magnoliopsida</taxon>
        <taxon>eudicotyledons</taxon>
        <taxon>Gunneridae</taxon>
        <taxon>Pentapetalae</taxon>
        <taxon>rosids</taxon>
        <taxon>fabids</taxon>
        <taxon>Malpighiales</taxon>
        <taxon>Erythroxylaceae</taxon>
        <taxon>Erythroxylum</taxon>
    </lineage>
</organism>
<proteinExistence type="predicted"/>
<dbReference type="EMBL" id="JAIWQS010000005">
    <property type="protein sequence ID" value="KAJ8766210.1"/>
    <property type="molecule type" value="Genomic_DNA"/>
</dbReference>
<comment type="caution">
    <text evidence="1">The sequence shown here is derived from an EMBL/GenBank/DDBJ whole genome shotgun (WGS) entry which is preliminary data.</text>
</comment>